<comment type="caution">
    <text evidence="1">The sequence shown here is derived from an EMBL/GenBank/DDBJ whole genome shotgun (WGS) entry which is preliminary data.</text>
</comment>
<evidence type="ECO:0000313" key="2">
    <source>
        <dbReference type="Proteomes" id="UP000287651"/>
    </source>
</evidence>
<dbReference type="AlphaFoldDB" id="A0A427AT16"/>
<accession>A0A427AT16</accession>
<proteinExistence type="predicted"/>
<organism evidence="1 2">
    <name type="scientific">Ensete ventricosum</name>
    <name type="common">Abyssinian banana</name>
    <name type="synonym">Musa ensete</name>
    <dbReference type="NCBI Taxonomy" id="4639"/>
    <lineage>
        <taxon>Eukaryota</taxon>
        <taxon>Viridiplantae</taxon>
        <taxon>Streptophyta</taxon>
        <taxon>Embryophyta</taxon>
        <taxon>Tracheophyta</taxon>
        <taxon>Spermatophyta</taxon>
        <taxon>Magnoliopsida</taxon>
        <taxon>Liliopsida</taxon>
        <taxon>Zingiberales</taxon>
        <taxon>Musaceae</taxon>
        <taxon>Ensete</taxon>
    </lineage>
</organism>
<name>A0A427AT16_ENSVE</name>
<sequence length="260" mass="27132">MQQHLLARHTCSPAIPCSPVVVCEGEVGGGGAAKVGRDVLGEPVVEEEHLGADEKDGWWDGVGVVVVAKVEEGEVDEPEHAGGEATIEAVVFEVELVEEEKVGKDGNSAVEAIGVGMEERKVGKLVDEVVDGRGGEGKADEVDGGNGAHVVKPRWGLTLEALGAVVIIVADAEPHPRAGLVVGVAGDGLLKALDDEVRLVLQDVLEVARLQLPSRRRALVLTCRRCSVATDANADANCKGFSITATAVAEGGNDQYREED</sequence>
<protein>
    <submittedName>
        <fullName evidence="1">Uncharacterized protein</fullName>
    </submittedName>
</protein>
<dbReference type="Proteomes" id="UP000287651">
    <property type="component" value="Unassembled WGS sequence"/>
</dbReference>
<dbReference type="EMBL" id="AMZH03001406">
    <property type="protein sequence ID" value="RRT79409.1"/>
    <property type="molecule type" value="Genomic_DNA"/>
</dbReference>
<reference evidence="1 2" key="1">
    <citation type="journal article" date="2014" name="Agronomy (Basel)">
        <title>A Draft Genome Sequence for Ensete ventricosum, the Drought-Tolerant Tree Against Hunger.</title>
        <authorList>
            <person name="Harrison J."/>
            <person name="Moore K.A."/>
            <person name="Paszkiewicz K."/>
            <person name="Jones T."/>
            <person name="Grant M."/>
            <person name="Ambacheew D."/>
            <person name="Muzemil S."/>
            <person name="Studholme D.J."/>
        </authorList>
    </citation>
    <scope>NUCLEOTIDE SEQUENCE [LARGE SCALE GENOMIC DNA]</scope>
</reference>
<evidence type="ECO:0000313" key="1">
    <source>
        <dbReference type="EMBL" id="RRT79409.1"/>
    </source>
</evidence>
<gene>
    <name evidence="1" type="ORF">B296_00008777</name>
</gene>